<dbReference type="InterPro" id="IPR016024">
    <property type="entry name" value="ARM-type_fold"/>
</dbReference>
<evidence type="ECO:0000256" key="2">
    <source>
        <dbReference type="PROSITE-ProRule" id="PRU00103"/>
    </source>
</evidence>
<dbReference type="Proteomes" id="UP000799436">
    <property type="component" value="Unassembled WGS sequence"/>
</dbReference>
<evidence type="ECO:0000313" key="5">
    <source>
        <dbReference type="EMBL" id="KAF2771416.1"/>
    </source>
</evidence>
<evidence type="ECO:0000259" key="3">
    <source>
        <dbReference type="Pfam" id="PF12612"/>
    </source>
</evidence>
<dbReference type="SUPFAM" id="SSF48371">
    <property type="entry name" value="ARM repeat"/>
    <property type="match status" value="1"/>
</dbReference>
<evidence type="ECO:0000259" key="4">
    <source>
        <dbReference type="Pfam" id="PF25767"/>
    </source>
</evidence>
<dbReference type="Gene3D" id="1.25.10.10">
    <property type="entry name" value="Leucine-rich Repeat Variant"/>
    <property type="match status" value="1"/>
</dbReference>
<evidence type="ECO:0000256" key="1">
    <source>
        <dbReference type="ARBA" id="ARBA00023186"/>
    </source>
</evidence>
<dbReference type="InterPro" id="IPR033162">
    <property type="entry name" value="TBCD"/>
</dbReference>
<dbReference type="InterPro" id="IPR058033">
    <property type="entry name" value="ARM_TBCD_2nd"/>
</dbReference>
<name>A0A6G1LEY4_9PEZI</name>
<dbReference type="GO" id="GO:0007023">
    <property type="term" value="P:post-chaperonin tubulin folding pathway"/>
    <property type="evidence" value="ECO:0007669"/>
    <property type="project" value="InterPro"/>
</dbReference>
<dbReference type="Pfam" id="PF25767">
    <property type="entry name" value="ARM_TBCD_2nd"/>
    <property type="match status" value="1"/>
</dbReference>
<feature type="repeat" description="HEAT" evidence="2">
    <location>
        <begin position="345"/>
        <end position="382"/>
    </location>
</feature>
<dbReference type="GO" id="GO:0000226">
    <property type="term" value="P:microtubule cytoskeleton organization"/>
    <property type="evidence" value="ECO:0007669"/>
    <property type="project" value="TreeGrafter"/>
</dbReference>
<dbReference type="OrthoDB" id="10253476at2759"/>
<dbReference type="GO" id="GO:0048487">
    <property type="term" value="F:beta-tubulin binding"/>
    <property type="evidence" value="ECO:0007669"/>
    <property type="project" value="InterPro"/>
</dbReference>
<evidence type="ECO:0000313" key="6">
    <source>
        <dbReference type="Proteomes" id="UP000799436"/>
    </source>
</evidence>
<reference evidence="5" key="1">
    <citation type="journal article" date="2020" name="Stud. Mycol.">
        <title>101 Dothideomycetes genomes: a test case for predicting lifestyles and emergence of pathogens.</title>
        <authorList>
            <person name="Haridas S."/>
            <person name="Albert R."/>
            <person name="Binder M."/>
            <person name="Bloem J."/>
            <person name="Labutti K."/>
            <person name="Salamov A."/>
            <person name="Andreopoulos B."/>
            <person name="Baker S."/>
            <person name="Barry K."/>
            <person name="Bills G."/>
            <person name="Bluhm B."/>
            <person name="Cannon C."/>
            <person name="Castanera R."/>
            <person name="Culley D."/>
            <person name="Daum C."/>
            <person name="Ezra D."/>
            <person name="Gonzalez J."/>
            <person name="Henrissat B."/>
            <person name="Kuo A."/>
            <person name="Liang C."/>
            <person name="Lipzen A."/>
            <person name="Lutzoni F."/>
            <person name="Magnuson J."/>
            <person name="Mondo S."/>
            <person name="Nolan M."/>
            <person name="Ohm R."/>
            <person name="Pangilinan J."/>
            <person name="Park H.-J."/>
            <person name="Ramirez L."/>
            <person name="Alfaro M."/>
            <person name="Sun H."/>
            <person name="Tritt A."/>
            <person name="Yoshinaga Y."/>
            <person name="Zwiers L.-H."/>
            <person name="Turgeon B."/>
            <person name="Goodwin S."/>
            <person name="Spatafora J."/>
            <person name="Crous P."/>
            <person name="Grigoriev I."/>
        </authorList>
    </citation>
    <scope>NUCLEOTIDE SEQUENCE</scope>
    <source>
        <strain evidence="5">CBS 116005</strain>
    </source>
</reference>
<dbReference type="InterPro" id="IPR011989">
    <property type="entry name" value="ARM-like"/>
</dbReference>
<feature type="domain" description="Tubulin-folding cofactor D ARM repeats" evidence="4">
    <location>
        <begin position="337"/>
        <end position="542"/>
    </location>
</feature>
<dbReference type="EMBL" id="ML995819">
    <property type="protein sequence ID" value="KAF2771416.1"/>
    <property type="molecule type" value="Genomic_DNA"/>
</dbReference>
<dbReference type="InterPro" id="IPR022577">
    <property type="entry name" value="TBCD_C"/>
</dbReference>
<dbReference type="GO" id="GO:0005096">
    <property type="term" value="F:GTPase activator activity"/>
    <property type="evidence" value="ECO:0007669"/>
    <property type="project" value="InterPro"/>
</dbReference>
<dbReference type="AlphaFoldDB" id="A0A6G1LEY4"/>
<proteinExistence type="predicted"/>
<dbReference type="GO" id="GO:0007021">
    <property type="term" value="P:tubulin complex assembly"/>
    <property type="evidence" value="ECO:0007669"/>
    <property type="project" value="InterPro"/>
</dbReference>
<keyword evidence="1" id="KW-0143">Chaperone</keyword>
<dbReference type="PANTHER" id="PTHR12658:SF0">
    <property type="entry name" value="TUBULIN-SPECIFIC CHAPERONE D"/>
    <property type="match status" value="1"/>
</dbReference>
<feature type="domain" description="Tubulin-folding cofactor D C-terminal" evidence="3">
    <location>
        <begin position="919"/>
        <end position="1088"/>
    </location>
</feature>
<dbReference type="Pfam" id="PF23579">
    <property type="entry name" value="ARM_TBCD"/>
    <property type="match status" value="1"/>
</dbReference>
<keyword evidence="6" id="KW-1185">Reference proteome</keyword>
<accession>A0A6G1LEY4</accession>
<dbReference type="PANTHER" id="PTHR12658">
    <property type="entry name" value="BETA-TUBULIN COFACTOR D"/>
    <property type="match status" value="1"/>
</dbReference>
<organism evidence="5 6">
    <name type="scientific">Teratosphaeria nubilosa</name>
    <dbReference type="NCBI Taxonomy" id="161662"/>
    <lineage>
        <taxon>Eukaryota</taxon>
        <taxon>Fungi</taxon>
        <taxon>Dikarya</taxon>
        <taxon>Ascomycota</taxon>
        <taxon>Pezizomycotina</taxon>
        <taxon>Dothideomycetes</taxon>
        <taxon>Dothideomycetidae</taxon>
        <taxon>Mycosphaerellales</taxon>
        <taxon>Teratosphaeriaceae</taxon>
        <taxon>Teratosphaeria</taxon>
    </lineage>
</organism>
<gene>
    <name evidence="5" type="ORF">EJ03DRAFT_308734</name>
</gene>
<dbReference type="PROSITE" id="PS50077">
    <property type="entry name" value="HEAT_REPEAT"/>
    <property type="match status" value="1"/>
</dbReference>
<protein>
    <submittedName>
        <fullName evidence="5">Uncharacterized protein</fullName>
    </submittedName>
</protein>
<dbReference type="InterPro" id="IPR021133">
    <property type="entry name" value="HEAT_type_2"/>
</dbReference>
<sequence length="1170" mass="127361">MEGVDDDEDVKLIRASAALLSDLEASLPRLLWRPTTTRASHGRVHTQVRQRDLDHVVNLIEPFQGEPQLLDAKLKYILPPIVEAYLEYLRLNPKQPRDGCVSLQTAVCVLLYVLCKVRGAKVIVGFLNNEPKHLEPILGALERAVSTDGTAWQVPYVLLLWLSHLLLTPFDLSSISSGRDNITISGLELPSNLPSVCRRCIQLCLNCLTASTKAQDAAAAALVRIAIRPDMQKLRLADALVQNALAQIRVNDERADATIYSRLGHLRFLAGIATSAELSHLIPSVYRACEHLSASSDDSTVSSNAAAKKLMVKVFRNIAILSLRSASAEGPLLEFLETTSILEDVIDYLLRSLADRDTPVRYAAAKGISLIVQDLNSEMGHEVIKAVLDTFKEDMPRSGKALDFRTANALKWHGLTLALSHALFKRTASPEQIPDIVRALVSALQFEQRTATGSSVGTNVRDAANFGIWSLSRRYTTNELLSVDIASLPMPAAATDQSSVIQTLAVQLILSACLDPAGNVRRGSSAALQELVGRHPNQVHEGISLVQIVDYQAVGLRRRGLVDVAGTAAALHNVYWYALVDGLLGWRGIGSADVVSRESTALSLTKLSLRTPRSQYGVHVIDRVQVQLGQCSYHDAETAHGLVSTVASLIKARMHDGLTSRLDTIAHEFEWQRLLQWSLIARSEHFLGNFSSRVLRSELSSAIAQLVDALCLAEATKDTSSKEALTCAAPHSALEILVERLLSRHEDTILHVIPSLVHSLLVLKRRANQPFEVIALAALYKKVAQDSIKSTLAGAGRSIALGALASAYAEGLVGEDAATAVKGLAATVDAIAVDWRVVGLRALQIAIEGAAAHSDKIVDAEILREICRTVHRGLSDYTIDERGDVGSLVRLGGIACTMSMIDSPPFVATFGAIEVLRADMARLSLEKLDKVRVQAAQCRSRLHHSSDQGPILDMAAVSSYHYFHDTGLVALSAPDTAHQDVVATWEGIISCSGTAAEPLLIASREALADILASIPNQLLQERLTIFSLLLTRLVAEAFNNVAAALELLSFLVSTNIPYRLSMNPTDFKWRNLLSAVQKSHFKSSDVPRILSAVKVYRGLAAVDSIREEVLKKLVNMLRTNPYPRVRVAVAETLFVVLGNEERAQMKGVNWSRSGKENAEVIRELGGWIST</sequence>
<dbReference type="Pfam" id="PF12612">
    <property type="entry name" value="TFCD_C"/>
    <property type="match status" value="1"/>
</dbReference>